<dbReference type="AlphaFoldDB" id="A0A822XCS1"/>
<sequence>MPEPTILALEKVIQTAYRFQNILNFSGKLSFLLISWSNGLINSKSYPTVISPF</sequence>
<gene>
    <name evidence="1" type="ORF">HUJ06_019593</name>
</gene>
<comment type="caution">
    <text evidence="1">The sequence shown here is derived from an EMBL/GenBank/DDBJ whole genome shotgun (WGS) entry which is preliminary data.</text>
</comment>
<name>A0A822XCS1_NELNU</name>
<evidence type="ECO:0000313" key="1">
    <source>
        <dbReference type="EMBL" id="DAD18130.1"/>
    </source>
</evidence>
<protein>
    <submittedName>
        <fullName evidence="1">Uncharacterized protein</fullName>
    </submittedName>
</protein>
<reference evidence="1 2" key="1">
    <citation type="journal article" date="2020" name="Mol. Biol. Evol.">
        <title>Distinct Expression and Methylation Patterns for Genes with Different Fates following a Single Whole-Genome Duplication in Flowering Plants.</title>
        <authorList>
            <person name="Shi T."/>
            <person name="Rahmani R.S."/>
            <person name="Gugger P.F."/>
            <person name="Wang M."/>
            <person name="Li H."/>
            <person name="Zhang Y."/>
            <person name="Li Z."/>
            <person name="Wang Q."/>
            <person name="Van de Peer Y."/>
            <person name="Marchal K."/>
            <person name="Chen J."/>
        </authorList>
    </citation>
    <scope>NUCLEOTIDE SEQUENCE [LARGE SCALE GENOMIC DNA]</scope>
    <source>
        <tissue evidence="1">Leaf</tissue>
    </source>
</reference>
<organism evidence="1 2">
    <name type="scientific">Nelumbo nucifera</name>
    <name type="common">Sacred lotus</name>
    <dbReference type="NCBI Taxonomy" id="4432"/>
    <lineage>
        <taxon>Eukaryota</taxon>
        <taxon>Viridiplantae</taxon>
        <taxon>Streptophyta</taxon>
        <taxon>Embryophyta</taxon>
        <taxon>Tracheophyta</taxon>
        <taxon>Spermatophyta</taxon>
        <taxon>Magnoliopsida</taxon>
        <taxon>Proteales</taxon>
        <taxon>Nelumbonaceae</taxon>
        <taxon>Nelumbo</taxon>
    </lineage>
</organism>
<dbReference type="Proteomes" id="UP000607653">
    <property type="component" value="Unassembled WGS sequence"/>
</dbReference>
<dbReference type="EMBL" id="DUZY01000001">
    <property type="protein sequence ID" value="DAD18130.1"/>
    <property type="molecule type" value="Genomic_DNA"/>
</dbReference>
<keyword evidence="2" id="KW-1185">Reference proteome</keyword>
<accession>A0A822XCS1</accession>
<proteinExistence type="predicted"/>
<evidence type="ECO:0000313" key="2">
    <source>
        <dbReference type="Proteomes" id="UP000607653"/>
    </source>
</evidence>